<protein>
    <submittedName>
        <fullName evidence="4">Hydroxyacid dehydrogenase</fullName>
    </submittedName>
</protein>
<evidence type="ECO:0000259" key="3">
    <source>
        <dbReference type="Pfam" id="PF02826"/>
    </source>
</evidence>
<organism evidence="4 5">
    <name type="scientific">Salinicola endophyticus</name>
    <dbReference type="NCBI Taxonomy" id="1949083"/>
    <lineage>
        <taxon>Bacteria</taxon>
        <taxon>Pseudomonadati</taxon>
        <taxon>Pseudomonadota</taxon>
        <taxon>Gammaproteobacteria</taxon>
        <taxon>Oceanospirillales</taxon>
        <taxon>Halomonadaceae</taxon>
        <taxon>Salinicola</taxon>
    </lineage>
</organism>
<dbReference type="PANTHER" id="PTHR43333:SF1">
    <property type="entry name" value="D-ISOMER SPECIFIC 2-HYDROXYACID DEHYDROGENASE NAD-BINDING DOMAIN-CONTAINING PROTEIN"/>
    <property type="match status" value="1"/>
</dbReference>
<keyword evidence="2" id="KW-0520">NAD</keyword>
<dbReference type="Gene3D" id="3.40.50.720">
    <property type="entry name" value="NAD(P)-binding Rossmann-like Domain"/>
    <property type="match status" value="2"/>
</dbReference>
<feature type="domain" description="D-isomer specific 2-hydroxyacid dehydrogenase NAD-binding" evidence="3">
    <location>
        <begin position="111"/>
        <end position="283"/>
    </location>
</feature>
<evidence type="ECO:0000256" key="1">
    <source>
        <dbReference type="ARBA" id="ARBA00023002"/>
    </source>
</evidence>
<dbReference type="InterPro" id="IPR036291">
    <property type="entry name" value="NAD(P)-bd_dom_sf"/>
</dbReference>
<gene>
    <name evidence="4" type="ORF">EVC62_00390</name>
</gene>
<keyword evidence="5" id="KW-1185">Reference proteome</keyword>
<name>A0ABY8FB70_9GAMM</name>
<dbReference type="InterPro" id="IPR006140">
    <property type="entry name" value="D-isomer_DH_NAD-bd"/>
</dbReference>
<dbReference type="Proteomes" id="UP001321526">
    <property type="component" value="Chromosome"/>
</dbReference>
<evidence type="ECO:0000256" key="2">
    <source>
        <dbReference type="ARBA" id="ARBA00023027"/>
    </source>
</evidence>
<dbReference type="SUPFAM" id="SSF51735">
    <property type="entry name" value="NAD(P)-binding Rossmann-fold domains"/>
    <property type="match status" value="1"/>
</dbReference>
<dbReference type="Pfam" id="PF02826">
    <property type="entry name" value="2-Hacid_dh_C"/>
    <property type="match status" value="1"/>
</dbReference>
<dbReference type="PANTHER" id="PTHR43333">
    <property type="entry name" value="2-HACID_DH_C DOMAIN-CONTAINING PROTEIN"/>
    <property type="match status" value="1"/>
</dbReference>
<keyword evidence="1" id="KW-0560">Oxidoreductase</keyword>
<evidence type="ECO:0000313" key="4">
    <source>
        <dbReference type="EMBL" id="WFF40064.1"/>
    </source>
</evidence>
<reference evidence="4 5" key="1">
    <citation type="submission" date="2019-01" db="EMBL/GenBank/DDBJ databases">
        <title>Genome sequence of Salinicola endophyticus REST5.</title>
        <authorList>
            <person name="Nascimento F.X."/>
        </authorList>
    </citation>
    <scope>NUCLEOTIDE SEQUENCE [LARGE SCALE GENOMIC DNA]</scope>
    <source>
        <strain evidence="4 5">REST5</strain>
    </source>
</reference>
<proteinExistence type="predicted"/>
<accession>A0ABY8FB70</accession>
<dbReference type="EMBL" id="CP035631">
    <property type="protein sequence ID" value="WFF40064.1"/>
    <property type="molecule type" value="Genomic_DNA"/>
</dbReference>
<dbReference type="RefSeq" id="WP_282235460.1">
    <property type="nucleotide sequence ID" value="NZ_CP035631.1"/>
</dbReference>
<evidence type="ECO:0000313" key="5">
    <source>
        <dbReference type="Proteomes" id="UP001321526"/>
    </source>
</evidence>
<sequence length="318" mass="34063">MAQAQPIVGVYLSDSLDLDALYGDAIRAIAEDVILLHPAQVERPEAVRFAICWLPAADAFEPYPHLALAMSIGAGVDALMNHPGLAPAVRIARVRDPHQADLMAGFAVHEILHHEREFETLARQAHTANWHPLPMRAPASRCVAVLGHGTMGRAVVQAVAALGFTVRVACSRPPAAPVAGVHYETGPTAIDAAASGADYLINVLPLTADTHDVLDSALFERLAKGAWLIQIGRGEHLVERDLLAALAEGTLAGASLDVFREEPLPAAHPFWLDPRLRITPHIASDSLPQVVSEQVVETARALRDGGDMALVVDRDRGY</sequence>